<dbReference type="RefSeq" id="WP_320314704.1">
    <property type="nucleotide sequence ID" value="NZ_JAVIKH010000033.1"/>
</dbReference>
<organism evidence="1 2">
    <name type="scientific">Candidatus Cetobacterium colombiensis</name>
    <dbReference type="NCBI Taxonomy" id="3073100"/>
    <lineage>
        <taxon>Bacteria</taxon>
        <taxon>Fusobacteriati</taxon>
        <taxon>Fusobacteriota</taxon>
        <taxon>Fusobacteriia</taxon>
        <taxon>Fusobacteriales</taxon>
        <taxon>Fusobacteriaceae</taxon>
        <taxon>Cetobacterium</taxon>
    </lineage>
</organism>
<name>A0ABU4WCW0_9FUSO</name>
<dbReference type="Proteomes" id="UP001279681">
    <property type="component" value="Unassembled WGS sequence"/>
</dbReference>
<accession>A0ABU4WCW0</accession>
<comment type="caution">
    <text evidence="1">The sequence shown here is derived from an EMBL/GenBank/DDBJ whole genome shotgun (WGS) entry which is preliminary data.</text>
</comment>
<dbReference type="EMBL" id="JAVIKH010000033">
    <property type="protein sequence ID" value="MDX8337364.1"/>
    <property type="molecule type" value="Genomic_DNA"/>
</dbReference>
<proteinExistence type="predicted"/>
<protein>
    <recommendedName>
        <fullName evidence="3">Type II toxin-antitoxin system MqsR family toxin</fullName>
    </recommendedName>
</protein>
<reference evidence="2" key="1">
    <citation type="submission" date="2023-07" db="EMBL/GenBank/DDBJ databases">
        <authorList>
            <person name="Colorado M.A."/>
            <person name="Villamil L.M."/>
            <person name="Melo J.F."/>
            <person name="Rodriguez J.A."/>
            <person name="Ruiz R.Y."/>
        </authorList>
    </citation>
    <scope>NUCLEOTIDE SEQUENCE [LARGE SCALE GENOMIC DNA]</scope>
    <source>
        <strain evidence="2">C33</strain>
    </source>
</reference>
<gene>
    <name evidence="1" type="ORF">RFV38_12835</name>
</gene>
<keyword evidence="2" id="KW-1185">Reference proteome</keyword>
<sequence length="129" mass="15675">MILNEIIIKDEVKKILIEVKDLIEKGEFEFQSTSKNMATFRQLRREYGITYIDFQDEIIDSIKRLDIVDYYQGPDLDDNLERDLIFWKFGITIFEKEIYLKFDIREVNGKKVVLWSYHFPEHPIKYPFK</sequence>
<evidence type="ECO:0000313" key="2">
    <source>
        <dbReference type="Proteomes" id="UP001279681"/>
    </source>
</evidence>
<evidence type="ECO:0008006" key="3">
    <source>
        <dbReference type="Google" id="ProtNLM"/>
    </source>
</evidence>
<evidence type="ECO:0000313" key="1">
    <source>
        <dbReference type="EMBL" id="MDX8337364.1"/>
    </source>
</evidence>